<keyword evidence="5 8" id="KW-0408">Iron</keyword>
<dbReference type="PANTHER" id="PTHR42836:SF1">
    <property type="entry name" value="7-CARBOXY-7-DEAZAGUANINE SYNTHASE"/>
    <property type="match status" value="1"/>
</dbReference>
<name>A0A2M7SF68_9BACT</name>
<evidence type="ECO:0000256" key="6">
    <source>
        <dbReference type="ARBA" id="ARBA00023014"/>
    </source>
</evidence>
<dbReference type="InterPro" id="IPR007197">
    <property type="entry name" value="rSAM"/>
</dbReference>
<dbReference type="InterPro" id="IPR013785">
    <property type="entry name" value="Aldolase_TIM"/>
</dbReference>
<dbReference type="EMBL" id="PFMR01000036">
    <property type="protein sequence ID" value="PIZ18111.1"/>
    <property type="molecule type" value="Genomic_DNA"/>
</dbReference>
<evidence type="ECO:0000256" key="3">
    <source>
        <dbReference type="ARBA" id="ARBA00022723"/>
    </source>
</evidence>
<dbReference type="Gene3D" id="3.20.20.70">
    <property type="entry name" value="Aldolase class I"/>
    <property type="match status" value="1"/>
</dbReference>
<dbReference type="Proteomes" id="UP000229307">
    <property type="component" value="Unassembled WGS sequence"/>
</dbReference>
<dbReference type="AlphaFoldDB" id="A0A2M7SF68"/>
<comment type="similarity">
    <text evidence="8">Belongs to the radical SAM superfamily. 7-carboxy-7-deazaguanine synthase family.</text>
</comment>
<comment type="pathway">
    <text evidence="8">Purine metabolism; 7-cyano-7-deazaguanine biosynthesis.</text>
</comment>
<feature type="domain" description="Radical SAM core" evidence="9">
    <location>
        <begin position="19"/>
        <end position="285"/>
    </location>
</feature>
<feature type="binding site" evidence="8">
    <location>
        <position position="137"/>
    </location>
    <ligand>
        <name>substrate</name>
    </ligand>
</feature>
<keyword evidence="6 8" id="KW-0411">Iron-sulfur</keyword>
<dbReference type="GO" id="GO:0051539">
    <property type="term" value="F:4 iron, 4 sulfur cluster binding"/>
    <property type="evidence" value="ECO:0007669"/>
    <property type="project" value="UniProtKB-UniRule"/>
</dbReference>
<feature type="binding site" evidence="8">
    <location>
        <position position="28"/>
    </location>
    <ligand>
        <name>substrate</name>
    </ligand>
</feature>
<feature type="binding site" evidence="8">
    <location>
        <position position="37"/>
    </location>
    <ligand>
        <name>[4Fe-4S] cluster</name>
        <dbReference type="ChEBI" id="CHEBI:49883"/>
        <note>4Fe-4S-S-AdoMet</note>
    </ligand>
</feature>
<gene>
    <name evidence="8" type="primary">queE</name>
    <name evidence="10" type="ORF">COY52_01200</name>
</gene>
<dbReference type="GO" id="GO:0008616">
    <property type="term" value="P:tRNA queuosine(34) biosynthetic process"/>
    <property type="evidence" value="ECO:0007669"/>
    <property type="project" value="UniProtKB-UniRule"/>
</dbReference>
<dbReference type="GO" id="GO:0016840">
    <property type="term" value="F:carbon-nitrogen lyase activity"/>
    <property type="evidence" value="ECO:0007669"/>
    <property type="project" value="UniProtKB-UniRule"/>
</dbReference>
<evidence type="ECO:0000256" key="2">
    <source>
        <dbReference type="ARBA" id="ARBA00022691"/>
    </source>
</evidence>
<comment type="cofactor">
    <cofactor evidence="8">
        <name>S-adenosyl-L-methionine</name>
        <dbReference type="ChEBI" id="CHEBI:59789"/>
    </cofactor>
    <text evidence="8">Binds 1 S-adenosyl-L-methionine per subunit.</text>
</comment>
<sequence length="285" mass="32407">MRSAWVAEIFDSIQGEGIYAGVRQIFIRFSGCNLRRCDYCDSRLSWKRQEYCINKLQITDCKSLRPSFQRARPRPIVLIGRERLKLKNPISSKDIVAVLKEYLTFNFSAPYSGARSRPDINRGGQPSTFHYHSISLTGGEPLLQADFLKELIPDLKGLGFRIYLETNGTLPAALRGIIKNVDFVAMDIKFPSATGRRDLWEKHRRFLRAAGNRVFVKVVVTGRTTAREIEKAALLVAGVDRKIPLVIQPASGQRHKDLFEFQRIAGHSLEDVRIIPQFHKILGIN</sequence>
<evidence type="ECO:0000256" key="8">
    <source>
        <dbReference type="HAMAP-Rule" id="MF_00917"/>
    </source>
</evidence>
<dbReference type="GO" id="GO:0000287">
    <property type="term" value="F:magnesium ion binding"/>
    <property type="evidence" value="ECO:0007669"/>
    <property type="project" value="UniProtKB-UniRule"/>
</dbReference>
<keyword evidence="4 8" id="KW-0460">Magnesium</keyword>
<evidence type="ECO:0000256" key="1">
    <source>
        <dbReference type="ARBA" id="ARBA00022485"/>
    </source>
</evidence>
<feature type="binding site" evidence="8">
    <location>
        <begin position="39"/>
        <end position="41"/>
    </location>
    <ligand>
        <name>S-adenosyl-L-methionine</name>
        <dbReference type="ChEBI" id="CHEBI:59789"/>
    </ligand>
</feature>
<feature type="binding site" evidence="8">
    <location>
        <position position="42"/>
    </location>
    <ligand>
        <name>Mg(2+)</name>
        <dbReference type="ChEBI" id="CHEBI:18420"/>
    </ligand>
</feature>
<evidence type="ECO:0000259" key="9">
    <source>
        <dbReference type="PROSITE" id="PS51918"/>
    </source>
</evidence>
<dbReference type="EC" id="4.3.99.3" evidence="8"/>
<keyword evidence="3 8" id="KW-0479">Metal-binding</keyword>
<comment type="subunit">
    <text evidence="8">Homodimer.</text>
</comment>
<feature type="binding site" evidence="8">
    <location>
        <position position="40"/>
    </location>
    <ligand>
        <name>[4Fe-4S] cluster</name>
        <dbReference type="ChEBI" id="CHEBI:49883"/>
        <note>4Fe-4S-S-AdoMet</note>
    </ligand>
</feature>
<dbReference type="HAMAP" id="MF_00917">
    <property type="entry name" value="QueE"/>
    <property type="match status" value="1"/>
</dbReference>
<comment type="cofactor">
    <cofactor evidence="8">
        <name>[4Fe-4S] cluster</name>
        <dbReference type="ChEBI" id="CHEBI:49883"/>
    </cofactor>
    <text evidence="8">Binds 1 [4Fe-4S] cluster. The cluster is coordinated with 3 cysteines and an exchangeable S-adenosyl-L-methionine.</text>
</comment>
<dbReference type="PANTHER" id="PTHR42836">
    <property type="entry name" value="7-CARBOXY-7-DEAZAGUANINE SYNTHASE"/>
    <property type="match status" value="1"/>
</dbReference>
<dbReference type="SFLD" id="SFLDS00029">
    <property type="entry name" value="Radical_SAM"/>
    <property type="match status" value="1"/>
</dbReference>
<dbReference type="InterPro" id="IPR058240">
    <property type="entry name" value="rSAM_sf"/>
</dbReference>
<feature type="binding site" evidence="8">
    <location>
        <position position="139"/>
    </location>
    <ligand>
        <name>S-adenosyl-L-methionine</name>
        <dbReference type="ChEBI" id="CHEBI:59789"/>
    </ligand>
</feature>
<protein>
    <recommendedName>
        <fullName evidence="8">7-carboxy-7-deazaguanine synthase</fullName>
        <shortName evidence="8">CDG synthase</shortName>
        <ecNumber evidence="8">4.3.99.3</ecNumber>
    </recommendedName>
    <alternativeName>
        <fullName evidence="8">Queuosine biosynthesis protein QueE</fullName>
    </alternativeName>
</protein>
<comment type="cofactor">
    <cofactor evidence="8">
        <name>Mg(2+)</name>
        <dbReference type="ChEBI" id="CHEBI:18420"/>
    </cofactor>
</comment>
<dbReference type="GO" id="GO:1904047">
    <property type="term" value="F:S-adenosyl-L-methionine binding"/>
    <property type="evidence" value="ECO:0007669"/>
    <property type="project" value="UniProtKB-UniRule"/>
</dbReference>
<evidence type="ECO:0000313" key="10">
    <source>
        <dbReference type="EMBL" id="PIZ18111.1"/>
    </source>
</evidence>
<keyword evidence="1 8" id="KW-0004">4Fe-4S</keyword>
<proteinExistence type="inferred from homology"/>
<dbReference type="SUPFAM" id="SSF102114">
    <property type="entry name" value="Radical SAM enzymes"/>
    <property type="match status" value="1"/>
</dbReference>
<organism evidence="10 11">
    <name type="scientific">Candidatus Desantisbacteria bacterium CG_4_10_14_0_8_um_filter_48_22</name>
    <dbReference type="NCBI Taxonomy" id="1974543"/>
    <lineage>
        <taxon>Bacteria</taxon>
        <taxon>Candidatus Desantisiibacteriota</taxon>
    </lineage>
</organism>
<evidence type="ECO:0000256" key="7">
    <source>
        <dbReference type="ARBA" id="ARBA00023239"/>
    </source>
</evidence>
<keyword evidence="2 8" id="KW-0949">S-adenosyl-L-methionine</keyword>
<dbReference type="InterPro" id="IPR024924">
    <property type="entry name" value="7-CO-7-deazaguanine_synth-like"/>
</dbReference>
<comment type="function">
    <text evidence="8">Catalyzes the complex heterocyclic radical-mediated conversion of 6-carboxy-5,6,7,8-tetrahydropterin (CPH4) to 7-carboxy-7-deazaguanine (CDG), a step common to the biosynthetic pathways of all 7-deazapurine-containing compounds.</text>
</comment>
<feature type="binding site" evidence="8">
    <location>
        <begin position="13"/>
        <end position="15"/>
    </location>
    <ligand>
        <name>substrate</name>
    </ligand>
</feature>
<reference evidence="11" key="1">
    <citation type="submission" date="2017-09" db="EMBL/GenBank/DDBJ databases">
        <title>Depth-based differentiation of microbial function through sediment-hosted aquifers and enrichment of novel symbionts in the deep terrestrial subsurface.</title>
        <authorList>
            <person name="Probst A.J."/>
            <person name="Ladd B."/>
            <person name="Jarett J.K."/>
            <person name="Geller-Mcgrath D.E."/>
            <person name="Sieber C.M.K."/>
            <person name="Emerson J.B."/>
            <person name="Anantharaman K."/>
            <person name="Thomas B.C."/>
            <person name="Malmstrom R."/>
            <person name="Stieglmeier M."/>
            <person name="Klingl A."/>
            <person name="Woyke T."/>
            <person name="Ryan C.M."/>
            <person name="Banfield J.F."/>
        </authorList>
    </citation>
    <scope>NUCLEOTIDE SEQUENCE [LARGE SCALE GENOMIC DNA]</scope>
</reference>
<evidence type="ECO:0000256" key="5">
    <source>
        <dbReference type="ARBA" id="ARBA00023004"/>
    </source>
</evidence>
<accession>A0A2M7SF68</accession>
<evidence type="ECO:0000313" key="11">
    <source>
        <dbReference type="Proteomes" id="UP000229307"/>
    </source>
</evidence>
<dbReference type="UniPathway" id="UPA00391"/>
<keyword evidence="8" id="KW-0671">Queuosine biosynthesis</keyword>
<evidence type="ECO:0000256" key="4">
    <source>
        <dbReference type="ARBA" id="ARBA00022842"/>
    </source>
</evidence>
<comment type="caution">
    <text evidence="10">The sequence shown here is derived from an EMBL/GenBank/DDBJ whole genome shotgun (WGS) entry which is preliminary data.</text>
</comment>
<comment type="caution">
    <text evidence="8">Lacks conserved residue(s) required for the propagation of feature annotation.</text>
</comment>
<keyword evidence="7 8" id="KW-0456">Lyase</keyword>
<dbReference type="PROSITE" id="PS51918">
    <property type="entry name" value="RADICAL_SAM"/>
    <property type="match status" value="1"/>
</dbReference>
<feature type="binding site" evidence="8">
    <location>
        <position position="32"/>
    </location>
    <ligand>
        <name>[4Fe-4S] cluster</name>
        <dbReference type="ChEBI" id="CHEBI:49883"/>
        <note>4Fe-4S-S-AdoMet</note>
    </ligand>
</feature>
<comment type="catalytic activity">
    <reaction evidence="8">
        <text>6-carboxy-5,6,7,8-tetrahydropterin + H(+) = 7-carboxy-7-carbaguanine + NH4(+)</text>
        <dbReference type="Rhea" id="RHEA:27974"/>
        <dbReference type="ChEBI" id="CHEBI:15378"/>
        <dbReference type="ChEBI" id="CHEBI:28938"/>
        <dbReference type="ChEBI" id="CHEBI:61032"/>
        <dbReference type="ChEBI" id="CHEBI:61036"/>
        <dbReference type="EC" id="4.3.99.3"/>
    </reaction>
</comment>